<feature type="non-terminal residue" evidence="2">
    <location>
        <position position="1"/>
    </location>
</feature>
<reference evidence="2" key="1">
    <citation type="submission" date="2020-02" db="EMBL/GenBank/DDBJ databases">
        <authorList>
            <person name="Meier V. D."/>
        </authorList>
    </citation>
    <scope>NUCLEOTIDE SEQUENCE</scope>
    <source>
        <strain evidence="2">AVDCRST_MAG82</strain>
    </source>
</reference>
<dbReference type="EMBL" id="CADCVA010000331">
    <property type="protein sequence ID" value="CAA9438021.1"/>
    <property type="molecule type" value="Genomic_DNA"/>
</dbReference>
<feature type="non-terminal residue" evidence="2">
    <location>
        <position position="156"/>
    </location>
</feature>
<name>A0A6J4QA49_9ACTN</name>
<evidence type="ECO:0000256" key="1">
    <source>
        <dbReference type="SAM" id="MobiDB-lite"/>
    </source>
</evidence>
<accession>A0A6J4QA49</accession>
<organism evidence="2">
    <name type="scientific">uncultured Rubrobacteraceae bacterium</name>
    <dbReference type="NCBI Taxonomy" id="349277"/>
    <lineage>
        <taxon>Bacteria</taxon>
        <taxon>Bacillati</taxon>
        <taxon>Actinomycetota</taxon>
        <taxon>Rubrobacteria</taxon>
        <taxon>Rubrobacterales</taxon>
        <taxon>Rubrobacteraceae</taxon>
        <taxon>environmental samples</taxon>
    </lineage>
</organism>
<feature type="compositionally biased region" description="Gly residues" evidence="1">
    <location>
        <begin position="146"/>
        <end position="156"/>
    </location>
</feature>
<feature type="compositionally biased region" description="Basic and acidic residues" evidence="1">
    <location>
        <begin position="76"/>
        <end position="102"/>
    </location>
</feature>
<sequence length="156" mass="17137">GDKRTKNKPRWIGRRSSHADAVGRVGHAQGGRRANRRRLLPVRGRGGFQRRSAAPRAAPRGRVLLRSGGPLRVPHRGREDRSRPRLDGLRAEGRTARLQEHGRYRRQAAGHPDAGRDIRTPPARSGRTGGRRNTGRDRVHSDSGGLWHGGGATGCL</sequence>
<feature type="compositionally biased region" description="Low complexity" evidence="1">
    <location>
        <begin position="50"/>
        <end position="60"/>
    </location>
</feature>
<protein>
    <submittedName>
        <fullName evidence="2">Uncharacterized protein</fullName>
    </submittedName>
</protein>
<evidence type="ECO:0000313" key="2">
    <source>
        <dbReference type="EMBL" id="CAA9438021.1"/>
    </source>
</evidence>
<proteinExistence type="predicted"/>
<gene>
    <name evidence="2" type="ORF">AVDCRST_MAG82-2629</name>
</gene>
<dbReference type="AlphaFoldDB" id="A0A6J4QA49"/>
<feature type="region of interest" description="Disordered" evidence="1">
    <location>
        <begin position="1"/>
        <end position="156"/>
    </location>
</feature>
<feature type="compositionally biased region" description="Basic residues" evidence="1">
    <location>
        <begin position="1"/>
        <end position="16"/>
    </location>
</feature>